<comment type="caution">
    <text evidence="9">The sequence shown here is derived from an EMBL/GenBank/DDBJ whole genome shotgun (WGS) entry which is preliminary data.</text>
</comment>
<proteinExistence type="inferred from homology"/>
<accession>A0A7C4YGC7</accession>
<dbReference type="Pfam" id="PF02397">
    <property type="entry name" value="Bac_transf"/>
    <property type="match status" value="1"/>
</dbReference>
<feature type="transmembrane region" description="Helical" evidence="7">
    <location>
        <begin position="256"/>
        <end position="277"/>
    </location>
</feature>
<keyword evidence="5 7" id="KW-1133">Transmembrane helix</keyword>
<feature type="transmembrane region" description="Helical" evidence="7">
    <location>
        <begin position="7"/>
        <end position="29"/>
    </location>
</feature>
<comment type="similarity">
    <text evidence="2">Belongs to the bacterial sugar transferase family.</text>
</comment>
<feature type="transmembrane region" description="Helical" evidence="7">
    <location>
        <begin position="41"/>
        <end position="58"/>
    </location>
</feature>
<gene>
    <name evidence="9" type="ORF">ENV67_05950</name>
</gene>
<feature type="transmembrane region" description="Helical" evidence="7">
    <location>
        <begin position="79"/>
        <end position="98"/>
    </location>
</feature>
<dbReference type="GO" id="GO:0016780">
    <property type="term" value="F:phosphotransferase activity, for other substituted phosphate groups"/>
    <property type="evidence" value="ECO:0007669"/>
    <property type="project" value="TreeGrafter"/>
</dbReference>
<evidence type="ECO:0000256" key="2">
    <source>
        <dbReference type="ARBA" id="ARBA00006464"/>
    </source>
</evidence>
<feature type="transmembrane region" description="Helical" evidence="7">
    <location>
        <begin position="220"/>
        <end position="236"/>
    </location>
</feature>
<comment type="subcellular location">
    <subcellularLocation>
        <location evidence="1">Membrane</location>
        <topology evidence="1">Multi-pass membrane protein</topology>
    </subcellularLocation>
</comment>
<name>A0A7C4YGC7_UNCW3</name>
<feature type="transmembrane region" description="Helical" evidence="7">
    <location>
        <begin position="104"/>
        <end position="127"/>
    </location>
</feature>
<dbReference type="PANTHER" id="PTHR30576:SF10">
    <property type="entry name" value="SLL5057 PROTEIN"/>
    <property type="match status" value="1"/>
</dbReference>
<dbReference type="AlphaFoldDB" id="A0A7C4YGC7"/>
<evidence type="ECO:0000259" key="8">
    <source>
        <dbReference type="Pfam" id="PF02397"/>
    </source>
</evidence>
<sequence length="445" mass="52877">MWKERNLAFFITDIISVIAGVYVGIFILSKLGYYISTYDKISNIILLPLITIIVFAYTDMYNFFSYIDRINYIYRTSKSLLYTFIVYLVFNLIFRHSILTRRKFIFAIFVIVSIIIYIERLFIYSLILKILPKKKIVIFVPKGETKGIDKFLKENKNIHVEIVKIVRREEEIDKFFGNNYTFFVVLHTKDYAEVLKTLKRFMNKEKVLLYSEINKKIKNVPYWCYFSGIPLIPFRWSGKGKFYLFLKRLTDIIGSVIGIIIFSPFILLFSILIKFTSKGGVYFKQKRLNLLNKEFTCIKFRTMYSNMDDTIHKEYVKNLIKGKKREGNVFKMVKDPRITPIGNVLRKTSLDEIPQFFNVLKGDLSLVGPRPPTKYEFEEYAEWHRERLNVKQGITGFWQVFGRSQLPFDESVFLDIYYVYNRSFWMDLHLIFQTIPNVIFGQGAY</sequence>
<dbReference type="GO" id="GO:0016020">
    <property type="term" value="C:membrane"/>
    <property type="evidence" value="ECO:0007669"/>
    <property type="project" value="UniProtKB-SubCell"/>
</dbReference>
<dbReference type="EMBL" id="DTHG01000076">
    <property type="protein sequence ID" value="HGW92066.1"/>
    <property type="molecule type" value="Genomic_DNA"/>
</dbReference>
<evidence type="ECO:0000256" key="5">
    <source>
        <dbReference type="ARBA" id="ARBA00022989"/>
    </source>
</evidence>
<keyword evidence="3 9" id="KW-0808">Transferase</keyword>
<evidence type="ECO:0000256" key="3">
    <source>
        <dbReference type="ARBA" id="ARBA00022679"/>
    </source>
</evidence>
<evidence type="ECO:0000256" key="6">
    <source>
        <dbReference type="ARBA" id="ARBA00023136"/>
    </source>
</evidence>
<feature type="domain" description="Bacterial sugar transferase" evidence="8">
    <location>
        <begin position="247"/>
        <end position="439"/>
    </location>
</feature>
<protein>
    <submittedName>
        <fullName evidence="9">Exopolysaccharide biosynthesis polyprenyl glycosylphosphotransferase</fullName>
    </submittedName>
</protein>
<dbReference type="InterPro" id="IPR003362">
    <property type="entry name" value="Bact_transf"/>
</dbReference>
<evidence type="ECO:0000256" key="7">
    <source>
        <dbReference type="SAM" id="Phobius"/>
    </source>
</evidence>
<organism evidence="9">
    <name type="scientific">candidate division WOR-3 bacterium</name>
    <dbReference type="NCBI Taxonomy" id="2052148"/>
    <lineage>
        <taxon>Bacteria</taxon>
        <taxon>Bacteria division WOR-3</taxon>
    </lineage>
</organism>
<keyword evidence="6 7" id="KW-0472">Membrane</keyword>
<dbReference type="PANTHER" id="PTHR30576">
    <property type="entry name" value="COLANIC BIOSYNTHESIS UDP-GLUCOSE LIPID CARRIER TRANSFERASE"/>
    <property type="match status" value="1"/>
</dbReference>
<dbReference type="InterPro" id="IPR017475">
    <property type="entry name" value="EPS_sugar_tfrase"/>
</dbReference>
<dbReference type="NCBIfam" id="TIGR03025">
    <property type="entry name" value="EPS_sugtrans"/>
    <property type="match status" value="1"/>
</dbReference>
<evidence type="ECO:0000256" key="4">
    <source>
        <dbReference type="ARBA" id="ARBA00022692"/>
    </source>
</evidence>
<evidence type="ECO:0000256" key="1">
    <source>
        <dbReference type="ARBA" id="ARBA00004141"/>
    </source>
</evidence>
<evidence type="ECO:0000313" key="9">
    <source>
        <dbReference type="EMBL" id="HGW92066.1"/>
    </source>
</evidence>
<keyword evidence="4 7" id="KW-0812">Transmembrane</keyword>
<reference evidence="9" key="1">
    <citation type="journal article" date="2020" name="mSystems">
        <title>Genome- and Community-Level Interaction Insights into Carbon Utilization and Element Cycling Functions of Hydrothermarchaeota in Hydrothermal Sediment.</title>
        <authorList>
            <person name="Zhou Z."/>
            <person name="Liu Y."/>
            <person name="Xu W."/>
            <person name="Pan J."/>
            <person name="Luo Z.H."/>
            <person name="Li M."/>
        </authorList>
    </citation>
    <scope>NUCLEOTIDE SEQUENCE [LARGE SCALE GENOMIC DNA]</scope>
    <source>
        <strain evidence="9">SpSt-780</strain>
    </source>
</reference>